<dbReference type="GO" id="GO:0046872">
    <property type="term" value="F:metal ion binding"/>
    <property type="evidence" value="ECO:0007669"/>
    <property type="project" value="UniProtKB-KW"/>
</dbReference>
<comment type="caution">
    <text evidence="14">The sequence shown here is derived from an EMBL/GenBank/DDBJ whole genome shotgun (WGS) entry which is preliminary data.</text>
</comment>
<evidence type="ECO:0000256" key="6">
    <source>
        <dbReference type="ARBA" id="ARBA00022741"/>
    </source>
</evidence>
<dbReference type="NCBIfam" id="NF005942">
    <property type="entry name" value="PRK07994.1"/>
    <property type="match status" value="1"/>
</dbReference>
<keyword evidence="9 11" id="KW-0239">DNA-directed DNA polymerase</keyword>
<reference evidence="14 15" key="1">
    <citation type="submission" date="2019-11" db="EMBL/GenBank/DDBJ databases">
        <title>Whole-genome sequence of the anaerobic purple sulfur bacterium Allochromatium palmeri DSM 15591.</title>
        <authorList>
            <person name="Kyndt J.A."/>
            <person name="Meyer T.E."/>
        </authorList>
    </citation>
    <scope>NUCLEOTIDE SEQUENCE [LARGE SCALE GENOMIC DNA]</scope>
    <source>
        <strain evidence="14 15">DSM 15591</strain>
    </source>
</reference>
<dbReference type="InterPro" id="IPR050238">
    <property type="entry name" value="DNA_Rep/Repair_Clamp_Loader"/>
</dbReference>
<feature type="domain" description="AAA+ ATPase" evidence="13">
    <location>
        <begin position="37"/>
        <end position="179"/>
    </location>
</feature>
<dbReference type="CDD" id="cd18137">
    <property type="entry name" value="HLD_clamp_pol_III_gamma_tau"/>
    <property type="match status" value="1"/>
</dbReference>
<dbReference type="FunFam" id="1.20.272.10:FF:000003">
    <property type="entry name" value="DNA polymerase III subunit gamma/tau"/>
    <property type="match status" value="1"/>
</dbReference>
<evidence type="ECO:0000256" key="1">
    <source>
        <dbReference type="ARBA" id="ARBA00006360"/>
    </source>
</evidence>
<comment type="subunit">
    <text evidence="11">DNA polymerase III contains a core (composed of alpha, epsilon and theta chains) that associates with a tau subunit. This core dimerizes to form the POLIII' complex. PolIII' associates with the gamma complex (composed of gamma, delta, delta', psi and chi chains) and with the beta chain to form the complete DNA polymerase III complex.</text>
</comment>
<evidence type="ECO:0000256" key="5">
    <source>
        <dbReference type="ARBA" id="ARBA00022723"/>
    </source>
</evidence>
<evidence type="ECO:0000256" key="4">
    <source>
        <dbReference type="ARBA" id="ARBA00022705"/>
    </source>
</evidence>
<evidence type="ECO:0000256" key="3">
    <source>
        <dbReference type="ARBA" id="ARBA00022695"/>
    </source>
</evidence>
<dbReference type="PANTHER" id="PTHR11669:SF0">
    <property type="entry name" value="PROTEIN STICHEL-LIKE 2"/>
    <property type="match status" value="1"/>
</dbReference>
<keyword evidence="15" id="KW-1185">Reference proteome</keyword>
<evidence type="ECO:0000313" key="15">
    <source>
        <dbReference type="Proteomes" id="UP000434044"/>
    </source>
</evidence>
<dbReference type="OrthoDB" id="9810148at2"/>
<comment type="function">
    <text evidence="11">DNA polymerase III is a complex, multichain enzyme responsible for most of the replicative synthesis in bacteria. This DNA polymerase also exhibits 3' to 5' exonuclease activity.</text>
</comment>
<evidence type="ECO:0000256" key="10">
    <source>
        <dbReference type="ARBA" id="ARBA00049244"/>
    </source>
</evidence>
<evidence type="ECO:0000256" key="2">
    <source>
        <dbReference type="ARBA" id="ARBA00022679"/>
    </source>
</evidence>
<dbReference type="InterPro" id="IPR008921">
    <property type="entry name" value="DNA_pol3_clamp-load_cplx_C"/>
</dbReference>
<dbReference type="GO" id="GO:0003677">
    <property type="term" value="F:DNA binding"/>
    <property type="evidence" value="ECO:0007669"/>
    <property type="project" value="InterPro"/>
</dbReference>
<sequence length="549" mass="59513">MSYQVLARKWRPRSFDDMVGQQHVVRALSNALDRDQLHHAYLFTGTRGVGKTTLARILSKALNCEQGVSSKPCGVCSACREIDSGRFVDLLEVDAASRTKVDQTRELLENVPYAPARARFKVYLIDEVHMFSGHSFNALLKTLEEPPPHVKFLLATTDPQKIPVTVLSRCLQLNLRRLLPGEIVDRLRYVLEQEGLAFESSALPLLARAADGSLRDALSLLDQAIAFGGGRVVEAETRAMLGTVSGDLALDILDALTEGDGAAVLAAVERVAAMTPDFAELLRELILLLHRLALIQQVPATLAPDDPDRTRMLALAERLAPEDVQLCYQVALTGQTDLPLAPDPRTGLEMVLLRALAFRPVPGAQRPAGSPRLATDTDHAPPRSAPSEAAPTTAATPSARPAPPQPPSAPEPTPIQSGTQRLDSAADWQQLAERLSIGGIANQLAHNCAFRGYSNGRLSLQLDPAAERLRVPSTVARFKSALEQALGGPIDLDIQVARPEQETLAQRHAREAGERQQTAVEQMQTDSVAQSLRANFEAEWAPGSIRPAD</sequence>
<dbReference type="GO" id="GO:0005524">
    <property type="term" value="F:ATP binding"/>
    <property type="evidence" value="ECO:0007669"/>
    <property type="project" value="UniProtKB-KW"/>
</dbReference>
<feature type="compositionally biased region" description="Polar residues" evidence="12">
    <location>
        <begin position="515"/>
        <end position="527"/>
    </location>
</feature>
<dbReference type="RefSeq" id="WP_155448441.1">
    <property type="nucleotide sequence ID" value="NZ_WNKT01000002.1"/>
</dbReference>
<evidence type="ECO:0000256" key="9">
    <source>
        <dbReference type="ARBA" id="ARBA00022932"/>
    </source>
</evidence>
<dbReference type="SUPFAM" id="SSF52540">
    <property type="entry name" value="P-loop containing nucleoside triphosphate hydrolases"/>
    <property type="match status" value="1"/>
</dbReference>
<dbReference type="FunFam" id="1.10.8.60:FF:000013">
    <property type="entry name" value="DNA polymerase III subunit gamma/tau"/>
    <property type="match status" value="1"/>
</dbReference>
<dbReference type="Gene3D" id="3.30.300.150">
    <property type="entry name" value="DNA polymerase III, tau subunit, domain V"/>
    <property type="match status" value="1"/>
</dbReference>
<name>A0A6N8E6L9_9GAMM</name>
<feature type="compositionally biased region" description="Low complexity" evidence="12">
    <location>
        <begin position="385"/>
        <end position="399"/>
    </location>
</feature>
<dbReference type="InterPro" id="IPR038249">
    <property type="entry name" value="PolIII_tau_V_sf"/>
</dbReference>
<dbReference type="Pfam" id="PF12170">
    <property type="entry name" value="DNA_pol3_tau_5"/>
    <property type="match status" value="1"/>
</dbReference>
<evidence type="ECO:0000313" key="14">
    <source>
        <dbReference type="EMBL" id="MTW19862.1"/>
    </source>
</evidence>
<keyword evidence="2 11" id="KW-0808">Transferase</keyword>
<evidence type="ECO:0000256" key="12">
    <source>
        <dbReference type="SAM" id="MobiDB-lite"/>
    </source>
</evidence>
<evidence type="ECO:0000259" key="13">
    <source>
        <dbReference type="SMART" id="SM00382"/>
    </source>
</evidence>
<keyword evidence="7" id="KW-0862">Zinc</keyword>
<dbReference type="CDD" id="cd00009">
    <property type="entry name" value="AAA"/>
    <property type="match status" value="1"/>
</dbReference>
<dbReference type="EC" id="2.7.7.7" evidence="11"/>
<dbReference type="InterPro" id="IPR027417">
    <property type="entry name" value="P-loop_NTPase"/>
</dbReference>
<dbReference type="InterPro" id="IPR045085">
    <property type="entry name" value="HLD_clamp_pol_III_gamma_tau"/>
</dbReference>
<dbReference type="PANTHER" id="PTHR11669">
    <property type="entry name" value="REPLICATION FACTOR C / DNA POLYMERASE III GAMMA-TAU SUBUNIT"/>
    <property type="match status" value="1"/>
</dbReference>
<dbReference type="InterPro" id="IPR022754">
    <property type="entry name" value="DNA_pol_III_gamma-3"/>
</dbReference>
<accession>A0A6N8E6L9</accession>
<dbReference type="GO" id="GO:0003887">
    <property type="term" value="F:DNA-directed DNA polymerase activity"/>
    <property type="evidence" value="ECO:0007669"/>
    <property type="project" value="UniProtKB-KW"/>
</dbReference>
<evidence type="ECO:0000256" key="11">
    <source>
        <dbReference type="RuleBase" id="RU364063"/>
    </source>
</evidence>
<evidence type="ECO:0000256" key="8">
    <source>
        <dbReference type="ARBA" id="ARBA00022840"/>
    </source>
</evidence>
<dbReference type="Gene3D" id="1.10.8.60">
    <property type="match status" value="1"/>
</dbReference>
<keyword evidence="4 11" id="KW-0235">DNA replication</keyword>
<proteinExistence type="inferred from homology"/>
<keyword evidence="6 11" id="KW-0547">Nucleotide-binding</keyword>
<feature type="region of interest" description="Disordered" evidence="12">
    <location>
        <begin position="506"/>
        <end position="527"/>
    </location>
</feature>
<comment type="catalytic activity">
    <reaction evidence="10 11">
        <text>DNA(n) + a 2'-deoxyribonucleoside 5'-triphosphate = DNA(n+1) + diphosphate</text>
        <dbReference type="Rhea" id="RHEA:22508"/>
        <dbReference type="Rhea" id="RHEA-COMP:17339"/>
        <dbReference type="Rhea" id="RHEA-COMP:17340"/>
        <dbReference type="ChEBI" id="CHEBI:33019"/>
        <dbReference type="ChEBI" id="CHEBI:61560"/>
        <dbReference type="ChEBI" id="CHEBI:173112"/>
        <dbReference type="EC" id="2.7.7.7"/>
    </reaction>
</comment>
<dbReference type="SUPFAM" id="SSF48019">
    <property type="entry name" value="post-AAA+ oligomerization domain-like"/>
    <property type="match status" value="1"/>
</dbReference>
<dbReference type="Proteomes" id="UP000434044">
    <property type="component" value="Unassembled WGS sequence"/>
</dbReference>
<dbReference type="InterPro" id="IPR003593">
    <property type="entry name" value="AAA+_ATPase"/>
</dbReference>
<dbReference type="GO" id="GO:0006261">
    <property type="term" value="P:DNA-templated DNA replication"/>
    <property type="evidence" value="ECO:0007669"/>
    <property type="project" value="TreeGrafter"/>
</dbReference>
<dbReference type="Pfam" id="PF12169">
    <property type="entry name" value="DNA_pol3_gamma3"/>
    <property type="match status" value="1"/>
</dbReference>
<dbReference type="AlphaFoldDB" id="A0A6N8E6L9"/>
<dbReference type="NCBIfam" id="NF004046">
    <property type="entry name" value="PRK05563.1"/>
    <property type="match status" value="1"/>
</dbReference>
<comment type="similarity">
    <text evidence="1 11">Belongs to the DnaX/STICHEL family.</text>
</comment>
<dbReference type="InterPro" id="IPR021029">
    <property type="entry name" value="DNA_pol_III_tau_dom-5"/>
</dbReference>
<dbReference type="NCBIfam" id="TIGR02397">
    <property type="entry name" value="dnaX_nterm"/>
    <property type="match status" value="1"/>
</dbReference>
<dbReference type="EMBL" id="WNKT01000002">
    <property type="protein sequence ID" value="MTW19862.1"/>
    <property type="molecule type" value="Genomic_DNA"/>
</dbReference>
<dbReference type="SMART" id="SM00382">
    <property type="entry name" value="AAA"/>
    <property type="match status" value="1"/>
</dbReference>
<keyword evidence="3 11" id="KW-0548">Nucleotidyltransferase</keyword>
<dbReference type="GO" id="GO:0009360">
    <property type="term" value="C:DNA polymerase III complex"/>
    <property type="evidence" value="ECO:0007669"/>
    <property type="project" value="InterPro"/>
</dbReference>
<feature type="region of interest" description="Disordered" evidence="12">
    <location>
        <begin position="363"/>
        <end position="425"/>
    </location>
</feature>
<dbReference type="Gene3D" id="1.20.272.10">
    <property type="match status" value="1"/>
</dbReference>
<dbReference type="FunFam" id="3.40.50.300:FF:000014">
    <property type="entry name" value="DNA polymerase III subunit gamma/tau"/>
    <property type="match status" value="1"/>
</dbReference>
<dbReference type="InterPro" id="IPR001270">
    <property type="entry name" value="ClpA/B"/>
</dbReference>
<protein>
    <recommendedName>
        <fullName evidence="11">DNA polymerase III subunit gamma/tau</fullName>
        <ecNumber evidence="11">2.7.7.7</ecNumber>
    </recommendedName>
</protein>
<gene>
    <name evidence="11" type="primary">dnaX</name>
    <name evidence="14" type="ORF">GJ668_01995</name>
</gene>
<evidence type="ECO:0000256" key="7">
    <source>
        <dbReference type="ARBA" id="ARBA00022833"/>
    </source>
</evidence>
<feature type="compositionally biased region" description="Pro residues" evidence="12">
    <location>
        <begin position="400"/>
        <end position="413"/>
    </location>
</feature>
<dbReference type="Gene3D" id="3.40.50.300">
    <property type="entry name" value="P-loop containing nucleotide triphosphate hydrolases"/>
    <property type="match status" value="1"/>
</dbReference>
<dbReference type="InterPro" id="IPR012763">
    <property type="entry name" value="DNA_pol_III_sug/sutau_N"/>
</dbReference>
<dbReference type="Pfam" id="PF22608">
    <property type="entry name" value="DNAX_ATPase_lid"/>
    <property type="match status" value="1"/>
</dbReference>
<keyword evidence="5" id="KW-0479">Metal-binding</keyword>
<dbReference type="Pfam" id="PF13177">
    <property type="entry name" value="DNA_pol3_delta2"/>
    <property type="match status" value="1"/>
</dbReference>
<dbReference type="PRINTS" id="PR00300">
    <property type="entry name" value="CLPPROTEASEA"/>
</dbReference>
<keyword evidence="8 11" id="KW-0067">ATP-binding</keyword>
<organism evidence="14 15">
    <name type="scientific">Allochromatium palmeri</name>
    <dbReference type="NCBI Taxonomy" id="231048"/>
    <lineage>
        <taxon>Bacteria</taxon>
        <taxon>Pseudomonadati</taxon>
        <taxon>Pseudomonadota</taxon>
        <taxon>Gammaproteobacteria</taxon>
        <taxon>Chromatiales</taxon>
        <taxon>Chromatiaceae</taxon>
        <taxon>Allochromatium</taxon>
    </lineage>
</organism>